<evidence type="ECO:0000313" key="3">
    <source>
        <dbReference type="Proteomes" id="UP000006222"/>
    </source>
</evidence>
<dbReference type="Proteomes" id="UP000006222">
    <property type="component" value="Unassembled WGS sequence"/>
</dbReference>
<evidence type="ECO:0000313" key="2">
    <source>
        <dbReference type="EMBL" id="EGF27573.1"/>
    </source>
</evidence>
<dbReference type="CDD" id="cd00688">
    <property type="entry name" value="ISOPREN_C2_like"/>
    <property type="match status" value="1"/>
</dbReference>
<dbReference type="EMBL" id="AFAR01000136">
    <property type="protein sequence ID" value="EGF27573.1"/>
    <property type="molecule type" value="Genomic_DNA"/>
</dbReference>
<protein>
    <submittedName>
        <fullName evidence="2">Squalene-hopene cyclase</fullName>
    </submittedName>
</protein>
<dbReference type="InterPro" id="IPR008930">
    <property type="entry name" value="Terpenoid_cyclase/PrenylTrfase"/>
</dbReference>
<name>F2ARY9_RHOBT</name>
<feature type="chain" id="PRO_5003273885" evidence="1">
    <location>
        <begin position="32"/>
        <end position="384"/>
    </location>
</feature>
<keyword evidence="1" id="KW-0732">Signal</keyword>
<dbReference type="Gene3D" id="1.50.10.20">
    <property type="match status" value="1"/>
</dbReference>
<dbReference type="SUPFAM" id="SSF48239">
    <property type="entry name" value="Terpenoid cyclases/Protein prenyltransferases"/>
    <property type="match status" value="1"/>
</dbReference>
<proteinExistence type="predicted"/>
<dbReference type="AlphaFoldDB" id="F2ARY9"/>
<dbReference type="RefSeq" id="WP_007326400.1">
    <property type="nucleotide sequence ID" value="NZ_AFAR01000136.1"/>
</dbReference>
<accession>F2ARY9</accession>
<gene>
    <name evidence="2" type="ORF">RBWH47_05578</name>
</gene>
<dbReference type="PATRIC" id="fig|991778.3.peg.2632"/>
<evidence type="ECO:0000256" key="1">
    <source>
        <dbReference type="SAM" id="SignalP"/>
    </source>
</evidence>
<organism evidence="2 3">
    <name type="scientific">Rhodopirellula baltica WH47</name>
    <dbReference type="NCBI Taxonomy" id="991778"/>
    <lineage>
        <taxon>Bacteria</taxon>
        <taxon>Pseudomonadati</taxon>
        <taxon>Planctomycetota</taxon>
        <taxon>Planctomycetia</taxon>
        <taxon>Pirellulales</taxon>
        <taxon>Pirellulaceae</taxon>
        <taxon>Rhodopirellula</taxon>
    </lineage>
</organism>
<sequence length="384" mass="42570">MGFKPPQRTMAGAIFVWLMSLALAFPKDAQAQTEVITLESVPSKRDSIDADEPIAAAFSAKQAAIYLDRSSLTWQKEKKCVTCHTNMPYMFARPTLSSVQKDSGEVREFFERYRTERWTKKDPTESQGFWVIVVGAGLTFNDMQTTGHLRPVTRDVLDFLWTTQRADGGWDWPDCDYAPMEIDDHFGVTLAALAVGIAPDGYSKTEAAQAGLGKLRAYFENNPPKSFHHRAMIAWCSKRLDGIATADERQRTLDELLAKQLPDGGWSTAGFLTDWKGLERNDGEPLDTQTSDAYGTGLVIVISRELGIPASDPRMRRGIQWLLENQRESGKWFTRSPVNDAGNLISNTGTAYAILALQSCGELPGWPFDTETSAPSTTSAPITD</sequence>
<reference evidence="2 3" key="1">
    <citation type="journal article" date="2013" name="Mar. Genomics">
        <title>Expression of sulfatases in Rhodopirellula baltica and the diversity of sulfatases in the genus Rhodopirellula.</title>
        <authorList>
            <person name="Wegner C.E."/>
            <person name="Richter-Heitmann T."/>
            <person name="Klindworth A."/>
            <person name="Klockow C."/>
            <person name="Richter M."/>
            <person name="Achstetter T."/>
            <person name="Glockner F.O."/>
            <person name="Harder J."/>
        </authorList>
    </citation>
    <scope>NUCLEOTIDE SEQUENCE [LARGE SCALE GENOMIC DNA]</scope>
    <source>
        <strain evidence="2 3">WH47</strain>
    </source>
</reference>
<comment type="caution">
    <text evidence="2">The sequence shown here is derived from an EMBL/GenBank/DDBJ whole genome shotgun (WGS) entry which is preliminary data.</text>
</comment>
<feature type="signal peptide" evidence="1">
    <location>
        <begin position="1"/>
        <end position="31"/>
    </location>
</feature>